<comment type="caution">
    <text evidence="1">The sequence shown here is derived from an EMBL/GenBank/DDBJ whole genome shotgun (WGS) entry which is preliminary data.</text>
</comment>
<name>A0ACC2NIG9_9HYME</name>
<reference evidence="1" key="1">
    <citation type="submission" date="2023-04" db="EMBL/GenBank/DDBJ databases">
        <title>A chromosome-level genome assembly of the parasitoid wasp Eretmocerus hayati.</title>
        <authorList>
            <person name="Zhong Y."/>
            <person name="Liu S."/>
            <person name="Liu Y."/>
        </authorList>
    </citation>
    <scope>NUCLEOTIDE SEQUENCE</scope>
    <source>
        <strain evidence="1">ZJU_SS_LIU_2023</strain>
    </source>
</reference>
<sequence length="219" mass="24309">MTSRRTGGSATGPDPDPSCSDDEPQPPPVPPRTPQVRHPRPAPRRPLPPPPPPIQQQQQQPQQSEPVAVSVSTAAADDEILPDNREEVQQQAEPVQQRLRPPLANVVVTSGVAGVSSGVSGGIQGKQPTKHQVKPFTKNSLERLESKHVQLVRDYGFQPKRKTSVEDGGVLPNKFEPFPRNLYGRPLEEIDNFIYDEVRIDCNVRKQENLSLINYLRYA</sequence>
<dbReference type="Proteomes" id="UP001239111">
    <property type="component" value="Chromosome 3"/>
</dbReference>
<gene>
    <name evidence="1" type="ORF">QAD02_001680</name>
</gene>
<keyword evidence="2" id="KW-1185">Reference proteome</keyword>
<organism evidence="1 2">
    <name type="scientific">Eretmocerus hayati</name>
    <dbReference type="NCBI Taxonomy" id="131215"/>
    <lineage>
        <taxon>Eukaryota</taxon>
        <taxon>Metazoa</taxon>
        <taxon>Ecdysozoa</taxon>
        <taxon>Arthropoda</taxon>
        <taxon>Hexapoda</taxon>
        <taxon>Insecta</taxon>
        <taxon>Pterygota</taxon>
        <taxon>Neoptera</taxon>
        <taxon>Endopterygota</taxon>
        <taxon>Hymenoptera</taxon>
        <taxon>Apocrita</taxon>
        <taxon>Proctotrupomorpha</taxon>
        <taxon>Chalcidoidea</taxon>
        <taxon>Aphelinidae</taxon>
        <taxon>Aphelininae</taxon>
        <taxon>Eretmocerus</taxon>
    </lineage>
</organism>
<dbReference type="EMBL" id="CM056743">
    <property type="protein sequence ID" value="KAJ8670421.1"/>
    <property type="molecule type" value="Genomic_DNA"/>
</dbReference>
<protein>
    <submittedName>
        <fullName evidence="1">Uncharacterized protein</fullName>
    </submittedName>
</protein>
<evidence type="ECO:0000313" key="2">
    <source>
        <dbReference type="Proteomes" id="UP001239111"/>
    </source>
</evidence>
<proteinExistence type="predicted"/>
<accession>A0ACC2NIG9</accession>
<evidence type="ECO:0000313" key="1">
    <source>
        <dbReference type="EMBL" id="KAJ8670421.1"/>
    </source>
</evidence>